<accession>A0A176WW28</accession>
<dbReference type="Proteomes" id="UP000077098">
    <property type="component" value="Unassembled WGS sequence"/>
</dbReference>
<dbReference type="InterPro" id="IPR027417">
    <property type="entry name" value="P-loop_NTPase"/>
</dbReference>
<comment type="similarity">
    <text evidence="2">Belongs to the ABC transporter superfamily.</text>
</comment>
<feature type="domain" description="ABC transporter" evidence="6">
    <location>
        <begin position="21"/>
        <end position="267"/>
    </location>
</feature>
<organism evidence="7 8">
    <name type="scientific">Agrobacterium tumefaciens</name>
    <dbReference type="NCBI Taxonomy" id="358"/>
    <lineage>
        <taxon>Bacteria</taxon>
        <taxon>Pseudomonadati</taxon>
        <taxon>Pseudomonadota</taxon>
        <taxon>Alphaproteobacteria</taxon>
        <taxon>Hyphomicrobiales</taxon>
        <taxon>Rhizobiaceae</taxon>
        <taxon>Rhizobium/Agrobacterium group</taxon>
        <taxon>Agrobacterium</taxon>
        <taxon>Agrobacterium tumefaciens complex</taxon>
    </lineage>
</organism>
<dbReference type="RefSeq" id="WP_063951276.1">
    <property type="nucleotide sequence ID" value="NZ_JBJDNA010000001.1"/>
</dbReference>
<evidence type="ECO:0000259" key="6">
    <source>
        <dbReference type="PROSITE" id="PS50893"/>
    </source>
</evidence>
<dbReference type="Pfam" id="PF00005">
    <property type="entry name" value="ABC_tran"/>
    <property type="match status" value="1"/>
</dbReference>
<dbReference type="InterPro" id="IPR003593">
    <property type="entry name" value="AAA+_ATPase"/>
</dbReference>
<evidence type="ECO:0000256" key="3">
    <source>
        <dbReference type="ARBA" id="ARBA00022448"/>
    </source>
</evidence>
<comment type="caution">
    <text evidence="7">The sequence shown here is derived from an EMBL/GenBank/DDBJ whole genome shotgun (WGS) entry which is preliminary data.</text>
</comment>
<dbReference type="SUPFAM" id="SSF52540">
    <property type="entry name" value="P-loop containing nucleoside triphosphate hydrolases"/>
    <property type="match status" value="1"/>
</dbReference>
<dbReference type="Pfam" id="PF08352">
    <property type="entry name" value="oligo_HPY"/>
    <property type="match status" value="1"/>
</dbReference>
<gene>
    <name evidence="7" type="ORF">A7J57_08420</name>
</gene>
<name>A0A176WW28_AGRTU</name>
<dbReference type="EMBL" id="LXPS01000039">
    <property type="protein sequence ID" value="OAE37595.1"/>
    <property type="molecule type" value="Genomic_DNA"/>
</dbReference>
<dbReference type="FunFam" id="3.40.50.300:FF:000016">
    <property type="entry name" value="Oligopeptide ABC transporter ATP-binding component"/>
    <property type="match status" value="1"/>
</dbReference>
<dbReference type="GO" id="GO:0005524">
    <property type="term" value="F:ATP binding"/>
    <property type="evidence" value="ECO:0007669"/>
    <property type="project" value="UniProtKB-KW"/>
</dbReference>
<dbReference type="GO" id="GO:0055085">
    <property type="term" value="P:transmembrane transport"/>
    <property type="evidence" value="ECO:0007669"/>
    <property type="project" value="UniProtKB-ARBA"/>
</dbReference>
<dbReference type="NCBIfam" id="TIGR01727">
    <property type="entry name" value="oligo_HPY"/>
    <property type="match status" value="1"/>
</dbReference>
<dbReference type="PANTHER" id="PTHR43776:SF8">
    <property type="entry name" value="ABC TRANSPORTER, ATP-BINDING PROTEIN"/>
    <property type="match status" value="1"/>
</dbReference>
<reference evidence="7 8" key="1">
    <citation type="submission" date="2016-05" db="EMBL/GenBank/DDBJ databases">
        <authorList>
            <person name="Lavstsen T."/>
            <person name="Jespersen J.S."/>
        </authorList>
    </citation>
    <scope>NUCLEOTIDE SEQUENCE [LARGE SCALE GENOMIC DNA]</scope>
    <source>
        <strain evidence="7 8">KCJ1736</strain>
    </source>
</reference>
<dbReference type="InterPro" id="IPR013563">
    <property type="entry name" value="Oligopep_ABC_C"/>
</dbReference>
<protein>
    <submittedName>
        <fullName evidence="7">Peptide ABC transporter ATP-binding protein</fullName>
    </submittedName>
</protein>
<dbReference type="PROSITE" id="PS50893">
    <property type="entry name" value="ABC_TRANSPORTER_2"/>
    <property type="match status" value="1"/>
</dbReference>
<evidence type="ECO:0000256" key="4">
    <source>
        <dbReference type="ARBA" id="ARBA00022741"/>
    </source>
</evidence>
<sequence length="336" mass="37235">MLSTAMTQTAPSAETMPKPFVVAKNLCKYYPISGLGHRVVKSVDDVSLTIGEGEVLGLVGESGCGKSTVAGLITRLTHATRGEVSIGQNDMLHMNGEALRRMRRVVQLVFQDPYSALDPRMRIGQSMEAPLAQHGLGTREERTNRVFRMLEEVGLDGSFYDRYPSQCSGGQLQRVVIGRALLLNPSFLVCDEPTSALDASMRTQILNLLMDMKRRHGLTVLMISHDLRVVRYLCDRIAVMYLGRVVEIADREELFRAPKHPYTKALIASSMLDETGLYAPEMLLDGDLPSPLNPPDGCKFHTRCKYATGICSQAEPVLEGVSGEHFARCHRWQELG</sequence>
<dbReference type="PANTHER" id="PTHR43776">
    <property type="entry name" value="TRANSPORT ATP-BINDING PROTEIN"/>
    <property type="match status" value="1"/>
</dbReference>
<keyword evidence="3" id="KW-0813">Transport</keyword>
<evidence type="ECO:0000256" key="1">
    <source>
        <dbReference type="ARBA" id="ARBA00004417"/>
    </source>
</evidence>
<evidence type="ECO:0000313" key="8">
    <source>
        <dbReference type="Proteomes" id="UP000077098"/>
    </source>
</evidence>
<dbReference type="Gene3D" id="3.40.50.300">
    <property type="entry name" value="P-loop containing nucleotide triphosphate hydrolases"/>
    <property type="match status" value="1"/>
</dbReference>
<evidence type="ECO:0000256" key="2">
    <source>
        <dbReference type="ARBA" id="ARBA00005417"/>
    </source>
</evidence>
<dbReference type="CDD" id="cd03257">
    <property type="entry name" value="ABC_NikE_OppD_transporters"/>
    <property type="match status" value="1"/>
</dbReference>
<dbReference type="GO" id="GO:0016887">
    <property type="term" value="F:ATP hydrolysis activity"/>
    <property type="evidence" value="ECO:0007669"/>
    <property type="project" value="InterPro"/>
</dbReference>
<evidence type="ECO:0000256" key="5">
    <source>
        <dbReference type="ARBA" id="ARBA00022840"/>
    </source>
</evidence>
<dbReference type="GO" id="GO:0015833">
    <property type="term" value="P:peptide transport"/>
    <property type="evidence" value="ECO:0007669"/>
    <property type="project" value="InterPro"/>
</dbReference>
<evidence type="ECO:0000313" key="7">
    <source>
        <dbReference type="EMBL" id="OAE37595.1"/>
    </source>
</evidence>
<dbReference type="SMART" id="SM00382">
    <property type="entry name" value="AAA"/>
    <property type="match status" value="1"/>
</dbReference>
<dbReference type="InterPro" id="IPR017871">
    <property type="entry name" value="ABC_transporter-like_CS"/>
</dbReference>
<dbReference type="GO" id="GO:0005886">
    <property type="term" value="C:plasma membrane"/>
    <property type="evidence" value="ECO:0007669"/>
    <property type="project" value="UniProtKB-SubCell"/>
</dbReference>
<keyword evidence="5 7" id="KW-0067">ATP-binding</keyword>
<dbReference type="InterPro" id="IPR050319">
    <property type="entry name" value="ABC_transp_ATP-bind"/>
</dbReference>
<dbReference type="AlphaFoldDB" id="A0A176WW28"/>
<proteinExistence type="inferred from homology"/>
<comment type="subcellular location">
    <subcellularLocation>
        <location evidence="1">Cell inner membrane</location>
        <topology evidence="1">Peripheral membrane protein</topology>
    </subcellularLocation>
</comment>
<keyword evidence="4" id="KW-0547">Nucleotide-binding</keyword>
<dbReference type="PROSITE" id="PS00211">
    <property type="entry name" value="ABC_TRANSPORTER_1"/>
    <property type="match status" value="1"/>
</dbReference>
<dbReference type="InterPro" id="IPR003439">
    <property type="entry name" value="ABC_transporter-like_ATP-bd"/>
</dbReference>